<evidence type="ECO:0000313" key="2">
    <source>
        <dbReference type="Proteomes" id="UP000799754"/>
    </source>
</evidence>
<comment type="caution">
    <text evidence="1">The sequence shown here is derived from an EMBL/GenBank/DDBJ whole genome shotgun (WGS) entry which is preliminary data.</text>
</comment>
<evidence type="ECO:0000313" key="1">
    <source>
        <dbReference type="EMBL" id="KAF2622930.1"/>
    </source>
</evidence>
<sequence>LYSTLLAITALAGSAAAHYKLLAPTWRGDSFEEPASQWIFPCANVNETTDIVNRTQWPLTGGSVSINGSHSSALTYVNLGLGTNVTNFNISLVENINQTGAGVFCLKEAGRANLEAGLKAAGYSGFQDERFNGLEASVQVIQLGHSGSALYNCADIVFNSTAQLLADDQCVNGTGVSAQHIGNLQQSSTNSTNTSSGATPSASTGAGSMLTPMAGSGLLAGLLAWGML</sequence>
<reference evidence="1" key="1">
    <citation type="journal article" date="2020" name="Stud. Mycol.">
        <title>101 Dothideomycetes genomes: a test case for predicting lifestyles and emergence of pathogens.</title>
        <authorList>
            <person name="Haridas S."/>
            <person name="Albert R."/>
            <person name="Binder M."/>
            <person name="Bloem J."/>
            <person name="Labutti K."/>
            <person name="Salamov A."/>
            <person name="Andreopoulos B."/>
            <person name="Baker S."/>
            <person name="Barry K."/>
            <person name="Bills G."/>
            <person name="Bluhm B."/>
            <person name="Cannon C."/>
            <person name="Castanera R."/>
            <person name="Culley D."/>
            <person name="Daum C."/>
            <person name="Ezra D."/>
            <person name="Gonzalez J."/>
            <person name="Henrissat B."/>
            <person name="Kuo A."/>
            <person name="Liang C."/>
            <person name="Lipzen A."/>
            <person name="Lutzoni F."/>
            <person name="Magnuson J."/>
            <person name="Mondo S."/>
            <person name="Nolan M."/>
            <person name="Ohm R."/>
            <person name="Pangilinan J."/>
            <person name="Park H.-J."/>
            <person name="Ramirez L."/>
            <person name="Alfaro M."/>
            <person name="Sun H."/>
            <person name="Tritt A."/>
            <person name="Yoshinaga Y."/>
            <person name="Zwiers L.-H."/>
            <person name="Turgeon B."/>
            <person name="Goodwin S."/>
            <person name="Spatafora J."/>
            <person name="Crous P."/>
            <person name="Grigoriev I."/>
        </authorList>
    </citation>
    <scope>NUCLEOTIDE SEQUENCE</scope>
    <source>
        <strain evidence="1">CBS 525.71</strain>
    </source>
</reference>
<protein>
    <submittedName>
        <fullName evidence="1">Uncharacterized protein</fullName>
    </submittedName>
</protein>
<dbReference type="Proteomes" id="UP000799754">
    <property type="component" value="Unassembled WGS sequence"/>
</dbReference>
<name>A0ACB6RNF5_9PLEO</name>
<feature type="non-terminal residue" evidence="1">
    <location>
        <position position="1"/>
    </location>
</feature>
<organism evidence="1 2">
    <name type="scientific">Macroventuria anomochaeta</name>
    <dbReference type="NCBI Taxonomy" id="301207"/>
    <lineage>
        <taxon>Eukaryota</taxon>
        <taxon>Fungi</taxon>
        <taxon>Dikarya</taxon>
        <taxon>Ascomycota</taxon>
        <taxon>Pezizomycotina</taxon>
        <taxon>Dothideomycetes</taxon>
        <taxon>Pleosporomycetidae</taxon>
        <taxon>Pleosporales</taxon>
        <taxon>Pleosporineae</taxon>
        <taxon>Didymellaceae</taxon>
        <taxon>Macroventuria</taxon>
    </lineage>
</organism>
<gene>
    <name evidence="1" type="ORF">BU25DRAFT_304676</name>
</gene>
<dbReference type="EMBL" id="MU006741">
    <property type="protein sequence ID" value="KAF2622930.1"/>
    <property type="molecule type" value="Genomic_DNA"/>
</dbReference>
<keyword evidence="2" id="KW-1185">Reference proteome</keyword>
<feature type="non-terminal residue" evidence="1">
    <location>
        <position position="228"/>
    </location>
</feature>
<proteinExistence type="predicted"/>
<accession>A0ACB6RNF5</accession>